<evidence type="ECO:0000256" key="12">
    <source>
        <dbReference type="ARBA" id="ARBA00037847"/>
    </source>
</evidence>
<comment type="subunit">
    <text evidence="13">F-type ATPases have 2 components, F(1) - the catalytic core - and F(0) - the membrane proton channel. F(1) has five subunits: alpha(3), beta(3), gamma(1), delta(1), epsilon(1). F(0) has three main subunits: a(1), b(2) and c(10-14). The alpha and beta chains form an alternating ring which encloses part of the gamma chain. F(1) is attached to F(0) by a central stalk formed by the gamma and epsilon chains, while a peripheral stalk is formed by the delta and b chains.</text>
</comment>
<dbReference type="CDD" id="cd06503">
    <property type="entry name" value="ATP-synt_Fo_b"/>
    <property type="match status" value="1"/>
</dbReference>
<dbReference type="AlphaFoldDB" id="A0A1Z5HWB2"/>
<keyword evidence="15" id="KW-0175">Coiled coil</keyword>
<sequence length="163" mass="18434">MEGLINVSELIWAIINFLILLAVLYKFLYGPLLKTLDNRRKEIEGNLERAEELKKQGEELLAQYNEKLESAKQEAQEIINRATKTGESMKEEMIANAKEEAAKILEKARQEIEAEKTKALAEIRDEMATLAVLAAGKVIGKTLDPKDHERLVKQFVAEVGELQ</sequence>
<dbReference type="Gene3D" id="1.20.5.620">
    <property type="entry name" value="F1F0 ATP synthase subunit B, membrane domain"/>
    <property type="match status" value="1"/>
</dbReference>
<evidence type="ECO:0000256" key="7">
    <source>
        <dbReference type="ARBA" id="ARBA00022989"/>
    </source>
</evidence>
<dbReference type="NCBIfam" id="TIGR01144">
    <property type="entry name" value="ATP_synt_b"/>
    <property type="match status" value="1"/>
</dbReference>
<dbReference type="EMBL" id="BDGJ01000168">
    <property type="protein sequence ID" value="GAW93833.1"/>
    <property type="molecule type" value="Genomic_DNA"/>
</dbReference>
<keyword evidence="8 13" id="KW-0406">Ion transport</keyword>
<keyword evidence="2 13" id="KW-0813">Transport</keyword>
<dbReference type="InterPro" id="IPR028987">
    <property type="entry name" value="ATP_synth_B-like_membr_sf"/>
</dbReference>
<dbReference type="PANTHER" id="PTHR33445:SF1">
    <property type="entry name" value="ATP SYNTHASE SUBUNIT B"/>
    <property type="match status" value="1"/>
</dbReference>
<evidence type="ECO:0000256" key="5">
    <source>
        <dbReference type="ARBA" id="ARBA00022692"/>
    </source>
</evidence>
<gene>
    <name evidence="13" type="primary">atpF</name>
    <name evidence="16" type="ORF">KKC1_29600</name>
</gene>
<dbReference type="OrthoDB" id="9795863at2"/>
<comment type="function">
    <text evidence="11 13">F(1)F(0) ATP synthase produces ATP from ADP in the presence of a proton or sodium gradient. F-type ATPases consist of two structural domains, F(1) containing the extramembraneous catalytic core and F(0) containing the membrane proton channel, linked together by a central stalk and a peripheral stalk. During catalysis, ATP synthesis in the catalytic domain of F(1) is coupled via a rotary mechanism of the central stalk subunits to proton translocation.</text>
</comment>
<keyword evidence="6 13" id="KW-0375">Hydrogen ion transport</keyword>
<keyword evidence="5 13" id="KW-0812">Transmembrane</keyword>
<evidence type="ECO:0000256" key="13">
    <source>
        <dbReference type="HAMAP-Rule" id="MF_01398"/>
    </source>
</evidence>
<dbReference type="Pfam" id="PF00430">
    <property type="entry name" value="ATP-synt_B"/>
    <property type="match status" value="1"/>
</dbReference>
<name>A0A1Z5HWB2_9FIRM</name>
<evidence type="ECO:0000256" key="14">
    <source>
        <dbReference type="RuleBase" id="RU003848"/>
    </source>
</evidence>
<dbReference type="InterPro" id="IPR050059">
    <property type="entry name" value="ATP_synthase_B_chain"/>
</dbReference>
<dbReference type="InterPro" id="IPR005864">
    <property type="entry name" value="ATP_synth_F0_bsu_bac"/>
</dbReference>
<keyword evidence="3 13" id="KW-1003">Cell membrane</keyword>
<dbReference type="RefSeq" id="WP_088554895.1">
    <property type="nucleotide sequence ID" value="NZ_BDGJ01000168.1"/>
</dbReference>
<keyword evidence="4 13" id="KW-0138">CF(0)</keyword>
<dbReference type="GO" id="GO:0046933">
    <property type="term" value="F:proton-transporting ATP synthase activity, rotational mechanism"/>
    <property type="evidence" value="ECO:0007669"/>
    <property type="project" value="UniProtKB-UniRule"/>
</dbReference>
<proteinExistence type="inferred from homology"/>
<evidence type="ECO:0000256" key="3">
    <source>
        <dbReference type="ARBA" id="ARBA00022475"/>
    </source>
</evidence>
<evidence type="ECO:0000256" key="11">
    <source>
        <dbReference type="ARBA" id="ARBA00025198"/>
    </source>
</evidence>
<dbReference type="InterPro" id="IPR002146">
    <property type="entry name" value="ATP_synth_b/b'su_bac/chlpt"/>
</dbReference>
<organism evidence="16 17">
    <name type="scientific">Calderihabitans maritimus</name>
    <dbReference type="NCBI Taxonomy" id="1246530"/>
    <lineage>
        <taxon>Bacteria</taxon>
        <taxon>Bacillati</taxon>
        <taxon>Bacillota</taxon>
        <taxon>Clostridia</taxon>
        <taxon>Neomoorellales</taxon>
        <taxon>Calderihabitantaceae</taxon>
        <taxon>Calderihabitans</taxon>
    </lineage>
</organism>
<evidence type="ECO:0000313" key="17">
    <source>
        <dbReference type="Proteomes" id="UP000197032"/>
    </source>
</evidence>
<evidence type="ECO:0000256" key="9">
    <source>
        <dbReference type="ARBA" id="ARBA00023136"/>
    </source>
</evidence>
<evidence type="ECO:0000256" key="15">
    <source>
        <dbReference type="SAM" id="Coils"/>
    </source>
</evidence>
<comment type="caution">
    <text evidence="16">The sequence shown here is derived from an EMBL/GenBank/DDBJ whole genome shotgun (WGS) entry which is preliminary data.</text>
</comment>
<evidence type="ECO:0000256" key="1">
    <source>
        <dbReference type="ARBA" id="ARBA00005513"/>
    </source>
</evidence>
<protein>
    <recommendedName>
        <fullName evidence="13">ATP synthase subunit b</fullName>
    </recommendedName>
    <alternativeName>
        <fullName evidence="13">ATP synthase F(0) sector subunit b</fullName>
    </alternativeName>
    <alternativeName>
        <fullName evidence="13">ATPase subunit I</fullName>
    </alternativeName>
    <alternativeName>
        <fullName evidence="13">F-type ATPase subunit b</fullName>
        <shortName evidence="13">F-ATPase subunit b</shortName>
    </alternativeName>
</protein>
<dbReference type="GO" id="GO:0012505">
    <property type="term" value="C:endomembrane system"/>
    <property type="evidence" value="ECO:0007669"/>
    <property type="project" value="UniProtKB-SubCell"/>
</dbReference>
<keyword evidence="17" id="KW-1185">Reference proteome</keyword>
<dbReference type="PANTHER" id="PTHR33445">
    <property type="entry name" value="ATP SYNTHASE SUBUNIT B', CHLOROPLASTIC"/>
    <property type="match status" value="1"/>
</dbReference>
<evidence type="ECO:0000313" key="16">
    <source>
        <dbReference type="EMBL" id="GAW93833.1"/>
    </source>
</evidence>
<comment type="similarity">
    <text evidence="1 13 14">Belongs to the ATPase B chain family.</text>
</comment>
<dbReference type="HAMAP" id="MF_01398">
    <property type="entry name" value="ATP_synth_b_bprime"/>
    <property type="match status" value="1"/>
</dbReference>
<keyword evidence="7 13" id="KW-1133">Transmembrane helix</keyword>
<feature type="coiled-coil region" evidence="15">
    <location>
        <begin position="33"/>
        <end position="129"/>
    </location>
</feature>
<comment type="function">
    <text evidence="13">Component of the F(0) channel, it forms part of the peripheral stalk, linking F(1) to F(0).</text>
</comment>
<evidence type="ECO:0000256" key="10">
    <source>
        <dbReference type="ARBA" id="ARBA00023310"/>
    </source>
</evidence>
<accession>A0A1Z5HWB2</accession>
<evidence type="ECO:0000256" key="6">
    <source>
        <dbReference type="ARBA" id="ARBA00022781"/>
    </source>
</evidence>
<evidence type="ECO:0000256" key="4">
    <source>
        <dbReference type="ARBA" id="ARBA00022547"/>
    </source>
</evidence>
<comment type="subcellular location">
    <subcellularLocation>
        <location evidence="13">Cell membrane</location>
        <topology evidence="13">Single-pass membrane protein</topology>
    </subcellularLocation>
    <subcellularLocation>
        <location evidence="12">Endomembrane system</location>
        <topology evidence="12">Single-pass membrane protein</topology>
    </subcellularLocation>
</comment>
<dbReference type="GO" id="GO:0005886">
    <property type="term" value="C:plasma membrane"/>
    <property type="evidence" value="ECO:0007669"/>
    <property type="project" value="UniProtKB-SubCell"/>
</dbReference>
<dbReference type="GO" id="GO:0045259">
    <property type="term" value="C:proton-transporting ATP synthase complex"/>
    <property type="evidence" value="ECO:0007669"/>
    <property type="project" value="UniProtKB-KW"/>
</dbReference>
<dbReference type="GO" id="GO:0046961">
    <property type="term" value="F:proton-transporting ATPase activity, rotational mechanism"/>
    <property type="evidence" value="ECO:0007669"/>
    <property type="project" value="TreeGrafter"/>
</dbReference>
<keyword evidence="9 13" id="KW-0472">Membrane</keyword>
<reference evidence="17" key="1">
    <citation type="journal article" date="2017" name="Appl. Environ. Microbiol.">
        <title>Genomic analysis of Calderihabitans maritimus KKC1, a thermophilic hydrogenogenic carboxydotrophic bacterium isolated from marine sediment.</title>
        <authorList>
            <person name="Omae K."/>
            <person name="Yoneda Y."/>
            <person name="Fukuyama Y."/>
            <person name="Yoshida T."/>
            <person name="Sako Y."/>
        </authorList>
    </citation>
    <scope>NUCLEOTIDE SEQUENCE [LARGE SCALE GENOMIC DNA]</scope>
    <source>
        <strain evidence="17">KKC1</strain>
    </source>
</reference>
<feature type="transmembrane region" description="Helical" evidence="13">
    <location>
        <begin position="12"/>
        <end position="32"/>
    </location>
</feature>
<evidence type="ECO:0000256" key="8">
    <source>
        <dbReference type="ARBA" id="ARBA00023065"/>
    </source>
</evidence>
<keyword evidence="10 13" id="KW-0066">ATP synthesis</keyword>
<dbReference type="Proteomes" id="UP000197032">
    <property type="component" value="Unassembled WGS sequence"/>
</dbReference>
<dbReference type="SUPFAM" id="SSF81573">
    <property type="entry name" value="F1F0 ATP synthase subunit B, membrane domain"/>
    <property type="match status" value="1"/>
</dbReference>
<evidence type="ECO:0000256" key="2">
    <source>
        <dbReference type="ARBA" id="ARBA00022448"/>
    </source>
</evidence>